<proteinExistence type="inferred from homology"/>
<dbReference type="InterPro" id="IPR006016">
    <property type="entry name" value="UspA"/>
</dbReference>
<comment type="similarity">
    <text evidence="1">Belongs to the universal stress protein A family.</text>
</comment>
<dbReference type="RefSeq" id="WP_133819648.1">
    <property type="nucleotide sequence ID" value="NZ_SNZH01000010.1"/>
</dbReference>
<dbReference type="PANTHER" id="PTHR46268:SF15">
    <property type="entry name" value="UNIVERSAL STRESS PROTEIN HP_0031"/>
    <property type="match status" value="1"/>
</dbReference>
<sequence length="274" mass="29632">MKDLLAFADDHDAWEKNFGFAARLAARLDARLTGVNIYPTPTMPGGFYGAADTFAIILESVRKAENNAYAAGESFIAWAGNQGVRAAAWQVAEGDPSAVLQRLGNRHDLLVMARKAGVADDHLRLGHILLQCGFPLLLLPPAWTQPAQFDCIALAWNGTAEALRAIHAAQPLLQRARRIVVLRGEMRDAYAEIGWLPPFDLAAYLAFHGLQAEVQGIAESGDAAGPALLEAAHLQRADLLVMGGYGRSRFSEWLLGGATRHVLGQSTLPVLLRH</sequence>
<dbReference type="Gene3D" id="3.40.50.12370">
    <property type="match status" value="1"/>
</dbReference>
<accession>A0A4R6YTL4</accession>
<feature type="domain" description="UspA" evidence="2">
    <location>
        <begin position="214"/>
        <end position="272"/>
    </location>
</feature>
<dbReference type="AlphaFoldDB" id="A0A4R6YTL4"/>
<dbReference type="Pfam" id="PF00582">
    <property type="entry name" value="Usp"/>
    <property type="match status" value="1"/>
</dbReference>
<organism evidence="3 4">
    <name type="scientific">Tahibacter aquaticus</name>
    <dbReference type="NCBI Taxonomy" id="520092"/>
    <lineage>
        <taxon>Bacteria</taxon>
        <taxon>Pseudomonadati</taxon>
        <taxon>Pseudomonadota</taxon>
        <taxon>Gammaproteobacteria</taxon>
        <taxon>Lysobacterales</taxon>
        <taxon>Rhodanobacteraceae</taxon>
        <taxon>Tahibacter</taxon>
    </lineage>
</organism>
<reference evidence="3 4" key="1">
    <citation type="submission" date="2019-03" db="EMBL/GenBank/DDBJ databases">
        <title>Genomic Encyclopedia of Type Strains, Phase IV (KMG-IV): sequencing the most valuable type-strain genomes for metagenomic binning, comparative biology and taxonomic classification.</title>
        <authorList>
            <person name="Goeker M."/>
        </authorList>
    </citation>
    <scope>NUCLEOTIDE SEQUENCE [LARGE SCALE GENOMIC DNA]</scope>
    <source>
        <strain evidence="3 4">DSM 21667</strain>
    </source>
</reference>
<keyword evidence="4" id="KW-1185">Reference proteome</keyword>
<dbReference type="SUPFAM" id="SSF52402">
    <property type="entry name" value="Adenine nucleotide alpha hydrolases-like"/>
    <property type="match status" value="2"/>
</dbReference>
<dbReference type="EMBL" id="SNZH01000010">
    <property type="protein sequence ID" value="TDR41565.1"/>
    <property type="molecule type" value="Genomic_DNA"/>
</dbReference>
<comment type="caution">
    <text evidence="3">The sequence shown here is derived from an EMBL/GenBank/DDBJ whole genome shotgun (WGS) entry which is preliminary data.</text>
</comment>
<evidence type="ECO:0000256" key="1">
    <source>
        <dbReference type="ARBA" id="ARBA00008791"/>
    </source>
</evidence>
<evidence type="ECO:0000313" key="4">
    <source>
        <dbReference type="Proteomes" id="UP000295293"/>
    </source>
</evidence>
<dbReference type="PANTHER" id="PTHR46268">
    <property type="entry name" value="STRESS RESPONSE PROTEIN NHAX"/>
    <property type="match status" value="1"/>
</dbReference>
<evidence type="ECO:0000313" key="3">
    <source>
        <dbReference type="EMBL" id="TDR41565.1"/>
    </source>
</evidence>
<dbReference type="CDD" id="cd00293">
    <property type="entry name" value="USP-like"/>
    <property type="match status" value="1"/>
</dbReference>
<dbReference type="OrthoDB" id="9804721at2"/>
<gene>
    <name evidence="3" type="ORF">DFR29_11047</name>
</gene>
<name>A0A4R6YTL4_9GAMM</name>
<dbReference type="Proteomes" id="UP000295293">
    <property type="component" value="Unassembled WGS sequence"/>
</dbReference>
<protein>
    <submittedName>
        <fullName evidence="3">Nucleotide-binding universal stress UspA family protein</fullName>
    </submittedName>
</protein>
<evidence type="ECO:0000259" key="2">
    <source>
        <dbReference type="Pfam" id="PF00582"/>
    </source>
</evidence>